<dbReference type="GeneTree" id="ENSGT00420000029746"/>
<dbReference type="PANTHER" id="PTHR14199">
    <property type="entry name" value="NEUROBLASTOMA BREAKPOINT FAMILY MEMBER 6-LIKE PROTEIN"/>
    <property type="match status" value="1"/>
</dbReference>
<proteinExistence type="predicted"/>
<dbReference type="OrthoDB" id="9635114at2759"/>
<reference evidence="2" key="1">
    <citation type="submission" date="2020-06" db="EMBL/GenBank/DDBJ databases">
        <authorList>
            <consortium name="Wellcome Sanger Institute Data Sharing"/>
        </authorList>
    </citation>
    <scope>NUCLEOTIDE SEQUENCE [LARGE SCALE GENOMIC DNA]</scope>
</reference>
<dbReference type="Ensembl" id="ENSSVLT00005002911.1">
    <property type="protein sequence ID" value="ENSSVLP00005002655.1"/>
    <property type="gene ID" value="ENSSVLG00005002128.1"/>
</dbReference>
<dbReference type="PANTHER" id="PTHR14199:SF29">
    <property type="entry name" value="NEUROBLASTOMA BREAKPOINT FAMILY MEMBER 4-RELATED"/>
    <property type="match status" value="1"/>
</dbReference>
<keyword evidence="3" id="KW-1185">Reference proteome</keyword>
<evidence type="ECO:0000313" key="3">
    <source>
        <dbReference type="Proteomes" id="UP000694564"/>
    </source>
</evidence>
<organism evidence="2 3">
    <name type="scientific">Sciurus vulgaris</name>
    <name type="common">Eurasian red squirrel</name>
    <dbReference type="NCBI Taxonomy" id="55149"/>
    <lineage>
        <taxon>Eukaryota</taxon>
        <taxon>Metazoa</taxon>
        <taxon>Chordata</taxon>
        <taxon>Craniata</taxon>
        <taxon>Vertebrata</taxon>
        <taxon>Euteleostomi</taxon>
        <taxon>Mammalia</taxon>
        <taxon>Eutheria</taxon>
        <taxon>Euarchontoglires</taxon>
        <taxon>Glires</taxon>
        <taxon>Rodentia</taxon>
        <taxon>Sciuromorpha</taxon>
        <taxon>Sciuridae</taxon>
        <taxon>Sciurinae</taxon>
        <taxon>Sciurini</taxon>
        <taxon>Sciurus</taxon>
    </lineage>
</organism>
<dbReference type="AlphaFoldDB" id="A0A8D2AJ16"/>
<name>A0A8D2AJ16_SCIVU</name>
<reference evidence="2" key="3">
    <citation type="submission" date="2025-09" db="UniProtKB">
        <authorList>
            <consortium name="Ensembl"/>
        </authorList>
    </citation>
    <scope>IDENTIFICATION</scope>
</reference>
<feature type="coiled-coil region" evidence="1">
    <location>
        <begin position="4"/>
        <end position="38"/>
    </location>
</feature>
<dbReference type="InterPro" id="IPR055306">
    <property type="entry name" value="NBPF"/>
</dbReference>
<protein>
    <submittedName>
        <fullName evidence="2">Uncharacterized protein</fullName>
    </submittedName>
</protein>
<evidence type="ECO:0000256" key="1">
    <source>
        <dbReference type="SAM" id="Coils"/>
    </source>
</evidence>
<evidence type="ECO:0000313" key="2">
    <source>
        <dbReference type="Ensembl" id="ENSSVLP00005002655.1"/>
    </source>
</evidence>
<sequence length="98" mass="11307">MNLISNLEEIIQGLCHQLKESKEELRDLKEKLLISEATVYSLANQLHKYECGKHKDVIESVLGEKLQHKEGKLPERLMPDRKLSQFLFFSLFLLSPAG</sequence>
<accession>A0A8D2AJ16</accession>
<dbReference type="Gene3D" id="1.20.5.1700">
    <property type="match status" value="1"/>
</dbReference>
<keyword evidence="1" id="KW-0175">Coiled coil</keyword>
<dbReference type="Proteomes" id="UP000694564">
    <property type="component" value="Chromosome 1"/>
</dbReference>
<reference evidence="2" key="2">
    <citation type="submission" date="2025-08" db="UniProtKB">
        <authorList>
            <consortium name="Ensembl"/>
        </authorList>
    </citation>
    <scope>IDENTIFICATION</scope>
</reference>